<dbReference type="RefSeq" id="WP_015819994.1">
    <property type="nucleotide sequence ID" value="NC_012997.1"/>
</dbReference>
<organism evidence="3 4">
    <name type="scientific">Teredinibacter turnerae (strain ATCC 39867 / T7901)</name>
    <dbReference type="NCBI Taxonomy" id="377629"/>
    <lineage>
        <taxon>Bacteria</taxon>
        <taxon>Pseudomonadati</taxon>
        <taxon>Pseudomonadota</taxon>
        <taxon>Gammaproteobacteria</taxon>
        <taxon>Cellvibrionales</taxon>
        <taxon>Cellvibrionaceae</taxon>
        <taxon>Teredinibacter</taxon>
    </lineage>
</organism>
<dbReference type="InterPro" id="IPR034165">
    <property type="entry name" value="NifB_C"/>
</dbReference>
<dbReference type="CDD" id="cd00852">
    <property type="entry name" value="NifB"/>
    <property type="match status" value="1"/>
</dbReference>
<dbReference type="OrthoDB" id="280278at2"/>
<evidence type="ECO:0000313" key="4">
    <source>
        <dbReference type="Proteomes" id="UP000009080"/>
    </source>
</evidence>
<feature type="domain" description="Dinitrogenase iron-molybdenum cofactor biosynthesis" evidence="2">
    <location>
        <begin position="16"/>
        <end position="110"/>
    </location>
</feature>
<dbReference type="AlphaFoldDB" id="C5BTC9"/>
<dbReference type="EMBL" id="CP001614">
    <property type="protein sequence ID" value="ACR13879.1"/>
    <property type="molecule type" value="Genomic_DNA"/>
</dbReference>
<dbReference type="InterPro" id="IPR003731">
    <property type="entry name" value="Di-Nase_FeMo-co_biosynth"/>
</dbReference>
<dbReference type="KEGG" id="ttu:TERTU_1558"/>
<keyword evidence="1" id="KW-0535">Nitrogen fixation</keyword>
<proteinExistence type="predicted"/>
<dbReference type="InterPro" id="IPR051840">
    <property type="entry name" value="NifX/NifY_domain"/>
</dbReference>
<dbReference type="InterPro" id="IPR036105">
    <property type="entry name" value="DiNase_FeMo-co_biosyn_sf"/>
</dbReference>
<evidence type="ECO:0000256" key="1">
    <source>
        <dbReference type="ARBA" id="ARBA00023231"/>
    </source>
</evidence>
<evidence type="ECO:0000313" key="3">
    <source>
        <dbReference type="EMBL" id="ACR13879.1"/>
    </source>
</evidence>
<dbReference type="Proteomes" id="UP000009080">
    <property type="component" value="Chromosome"/>
</dbReference>
<reference evidence="3 4" key="1">
    <citation type="journal article" date="2009" name="PLoS ONE">
        <title>The complete genome of Teredinibacter turnerae T7901: an intracellular endosymbiont of marine wood-boring bivalves (shipworms).</title>
        <authorList>
            <person name="Yang J.C."/>
            <person name="Madupu R."/>
            <person name="Durkin A.S."/>
            <person name="Ekborg N.A."/>
            <person name="Pedamallu C.S."/>
            <person name="Hostetler J.B."/>
            <person name="Radune D."/>
            <person name="Toms B.S."/>
            <person name="Henrissat B."/>
            <person name="Coutinho P.M."/>
            <person name="Schwarz S."/>
            <person name="Field L."/>
            <person name="Trindade-Silva A.E."/>
            <person name="Soares C.A.G."/>
            <person name="Elshahawi S."/>
            <person name="Hanora A."/>
            <person name="Schmidt E.W."/>
            <person name="Haygood M.G."/>
            <person name="Posfai J."/>
            <person name="Benner J."/>
            <person name="Madinger C."/>
            <person name="Nove J."/>
            <person name="Anton B."/>
            <person name="Chaudhary K."/>
            <person name="Foster J."/>
            <person name="Holman A."/>
            <person name="Kumar S."/>
            <person name="Lessard P.A."/>
            <person name="Luyten Y.A."/>
            <person name="Slatko B."/>
            <person name="Wood N."/>
            <person name="Wu B."/>
            <person name="Teplitski M."/>
            <person name="Mougous J.D."/>
            <person name="Ward N."/>
            <person name="Eisen J.A."/>
            <person name="Badger J.H."/>
            <person name="Distel D.L."/>
        </authorList>
    </citation>
    <scope>NUCLEOTIDE SEQUENCE [LARGE SCALE GENOMIC DNA]</scope>
    <source>
        <strain evidence="4">ATCC 39867 / T7901</strain>
    </source>
</reference>
<evidence type="ECO:0000259" key="2">
    <source>
        <dbReference type="Pfam" id="PF02579"/>
    </source>
</evidence>
<dbReference type="HOGENOM" id="CLU_104194_3_2_6"/>
<gene>
    <name evidence="3" type="ordered locus">TERTU_1558</name>
</gene>
<dbReference type="eggNOG" id="COG1433">
    <property type="taxonomic scope" value="Bacteria"/>
</dbReference>
<protein>
    <submittedName>
        <fullName evidence="3">Dinitrogenase iron-molybdenum cofactor</fullName>
    </submittedName>
</protein>
<dbReference type="Gene3D" id="3.30.420.130">
    <property type="entry name" value="Dinitrogenase iron-molybdenum cofactor biosynthesis domain"/>
    <property type="match status" value="1"/>
</dbReference>
<sequence>MAEQPLQKLAVASKDGISINLHFGHADTFWIYTVSGKEIALLEKREVDKYCHGHTGSQSAMQKILATINDCTAVFSAKIGDGPTEKLRKIGVFAVSDYAYEAVEESLLAYVNDR</sequence>
<dbReference type="SUPFAM" id="SSF53146">
    <property type="entry name" value="Nitrogenase accessory factor-like"/>
    <property type="match status" value="1"/>
</dbReference>
<keyword evidence="4" id="KW-1185">Reference proteome</keyword>
<dbReference type="PANTHER" id="PTHR33937:SF2">
    <property type="entry name" value="DINITROGENASE IRON-MOLYBDENUM COFACTOR BIOSYNTHESIS DOMAIN-CONTAINING PROTEIN"/>
    <property type="match status" value="1"/>
</dbReference>
<dbReference type="STRING" id="377629.TERTU_1558"/>
<dbReference type="PANTHER" id="PTHR33937">
    <property type="entry name" value="IRON-MOLYBDENUM PROTEIN-RELATED-RELATED"/>
    <property type="match status" value="1"/>
</dbReference>
<name>C5BTC9_TERTT</name>
<dbReference type="Pfam" id="PF02579">
    <property type="entry name" value="Nitro_FeMo-Co"/>
    <property type="match status" value="1"/>
</dbReference>
<accession>C5BTC9</accession>